<proteinExistence type="predicted"/>
<organism evidence="2">
    <name type="scientific">Anguilla anguilla</name>
    <name type="common">European freshwater eel</name>
    <name type="synonym">Muraena anguilla</name>
    <dbReference type="NCBI Taxonomy" id="7936"/>
    <lineage>
        <taxon>Eukaryota</taxon>
        <taxon>Metazoa</taxon>
        <taxon>Chordata</taxon>
        <taxon>Craniata</taxon>
        <taxon>Vertebrata</taxon>
        <taxon>Euteleostomi</taxon>
        <taxon>Actinopterygii</taxon>
        <taxon>Neopterygii</taxon>
        <taxon>Teleostei</taxon>
        <taxon>Anguilliformes</taxon>
        <taxon>Anguillidae</taxon>
        <taxon>Anguilla</taxon>
    </lineage>
</organism>
<reference evidence="2" key="1">
    <citation type="submission" date="2014-11" db="EMBL/GenBank/DDBJ databases">
        <authorList>
            <person name="Amaro Gonzalez C."/>
        </authorList>
    </citation>
    <scope>NUCLEOTIDE SEQUENCE</scope>
</reference>
<dbReference type="EMBL" id="GBXM01065258">
    <property type="protein sequence ID" value="JAH43319.1"/>
    <property type="molecule type" value="Transcribed_RNA"/>
</dbReference>
<dbReference type="AlphaFoldDB" id="A0A0E9SPP9"/>
<feature type="region of interest" description="Disordered" evidence="1">
    <location>
        <begin position="1"/>
        <end position="20"/>
    </location>
</feature>
<sequence length="20" mass="2302">MANHKKCPTKFNPMQERAIG</sequence>
<evidence type="ECO:0000313" key="2">
    <source>
        <dbReference type="EMBL" id="JAH43319.1"/>
    </source>
</evidence>
<evidence type="ECO:0000256" key="1">
    <source>
        <dbReference type="SAM" id="MobiDB-lite"/>
    </source>
</evidence>
<accession>A0A0E9SPP9</accession>
<reference evidence="2" key="2">
    <citation type="journal article" date="2015" name="Fish Shellfish Immunol.">
        <title>Early steps in the European eel (Anguilla anguilla)-Vibrio vulnificus interaction in the gills: Role of the RtxA13 toxin.</title>
        <authorList>
            <person name="Callol A."/>
            <person name="Pajuelo D."/>
            <person name="Ebbesson L."/>
            <person name="Teles M."/>
            <person name="MacKenzie S."/>
            <person name="Amaro C."/>
        </authorList>
    </citation>
    <scope>NUCLEOTIDE SEQUENCE</scope>
</reference>
<name>A0A0E9SPP9_ANGAN</name>
<protein>
    <submittedName>
        <fullName evidence="2">Uncharacterized protein</fullName>
    </submittedName>
</protein>